<dbReference type="InterPro" id="IPR035965">
    <property type="entry name" value="PAS-like_dom_sf"/>
</dbReference>
<comment type="caution">
    <text evidence="4">The sequence shown here is derived from an EMBL/GenBank/DDBJ whole genome shotgun (WGS) entry which is preliminary data.</text>
</comment>
<dbReference type="NCBIfam" id="TIGR00254">
    <property type="entry name" value="GGDEF"/>
    <property type="match status" value="1"/>
</dbReference>
<evidence type="ECO:0000256" key="1">
    <source>
        <dbReference type="SAM" id="Phobius"/>
    </source>
</evidence>
<protein>
    <submittedName>
        <fullName evidence="4">EAL domain-containing protein</fullName>
    </submittedName>
</protein>
<dbReference type="PANTHER" id="PTHR44757">
    <property type="entry name" value="DIGUANYLATE CYCLASE DGCP"/>
    <property type="match status" value="1"/>
</dbReference>
<dbReference type="InterPro" id="IPR043128">
    <property type="entry name" value="Rev_trsase/Diguanyl_cyclase"/>
</dbReference>
<dbReference type="SMART" id="SM00267">
    <property type="entry name" value="GGDEF"/>
    <property type="match status" value="1"/>
</dbReference>
<feature type="transmembrane region" description="Helical" evidence="1">
    <location>
        <begin position="184"/>
        <end position="205"/>
    </location>
</feature>
<feature type="domain" description="EAL" evidence="2">
    <location>
        <begin position="570"/>
        <end position="823"/>
    </location>
</feature>
<dbReference type="CDD" id="cd01948">
    <property type="entry name" value="EAL"/>
    <property type="match status" value="1"/>
</dbReference>
<dbReference type="Pfam" id="PF00990">
    <property type="entry name" value="GGDEF"/>
    <property type="match status" value="1"/>
</dbReference>
<dbReference type="SMART" id="SM00086">
    <property type="entry name" value="PAC"/>
    <property type="match status" value="1"/>
</dbReference>
<dbReference type="Gene3D" id="3.30.70.270">
    <property type="match status" value="1"/>
</dbReference>
<dbReference type="Gene3D" id="3.20.20.450">
    <property type="entry name" value="EAL domain"/>
    <property type="match status" value="1"/>
</dbReference>
<evidence type="ECO:0000259" key="2">
    <source>
        <dbReference type="PROSITE" id="PS50883"/>
    </source>
</evidence>
<dbReference type="Gene3D" id="3.30.450.20">
    <property type="entry name" value="PAS domain"/>
    <property type="match status" value="1"/>
</dbReference>
<dbReference type="InterPro" id="IPR000160">
    <property type="entry name" value="GGDEF_dom"/>
</dbReference>
<dbReference type="Pfam" id="PF08447">
    <property type="entry name" value="PAS_3"/>
    <property type="match status" value="1"/>
</dbReference>
<dbReference type="InterPro" id="IPR013655">
    <property type="entry name" value="PAS_fold_3"/>
</dbReference>
<dbReference type="RefSeq" id="WP_261299826.1">
    <property type="nucleotide sequence ID" value="NZ_JAMTCD010000032.1"/>
</dbReference>
<dbReference type="NCBIfam" id="TIGR00229">
    <property type="entry name" value="sensory_box"/>
    <property type="match status" value="1"/>
</dbReference>
<dbReference type="Pfam" id="PF00563">
    <property type="entry name" value="EAL"/>
    <property type="match status" value="1"/>
</dbReference>
<dbReference type="InterPro" id="IPR000014">
    <property type="entry name" value="PAS"/>
</dbReference>
<dbReference type="PANTHER" id="PTHR44757:SF2">
    <property type="entry name" value="BIOFILM ARCHITECTURE MAINTENANCE PROTEIN MBAA"/>
    <property type="match status" value="1"/>
</dbReference>
<dbReference type="PROSITE" id="PS50883">
    <property type="entry name" value="EAL"/>
    <property type="match status" value="1"/>
</dbReference>
<gene>
    <name evidence="4" type="ORF">NE535_17195</name>
</gene>
<proteinExistence type="predicted"/>
<dbReference type="EMBL" id="JAMTCD010000032">
    <property type="protein sequence ID" value="MCT7943497.1"/>
    <property type="molecule type" value="Genomic_DNA"/>
</dbReference>
<feature type="transmembrane region" description="Helical" evidence="1">
    <location>
        <begin position="6"/>
        <end position="31"/>
    </location>
</feature>
<keyword evidence="1" id="KW-0472">Membrane</keyword>
<accession>A0A9X2WR16</accession>
<dbReference type="SUPFAM" id="SSF55785">
    <property type="entry name" value="PYP-like sensor domain (PAS domain)"/>
    <property type="match status" value="1"/>
</dbReference>
<dbReference type="Proteomes" id="UP001155546">
    <property type="component" value="Unassembled WGS sequence"/>
</dbReference>
<dbReference type="InterPro" id="IPR001610">
    <property type="entry name" value="PAC"/>
</dbReference>
<keyword evidence="5" id="KW-1185">Reference proteome</keyword>
<sequence length="828" mass="94293">MFTFRNVSLVFIIPFCILSIHLAMVFGGYFYESTDLKQQLAQDETEQLKKDLFRMRHVVESSIQNQDFNRIEQEVALTSTDLNMMVYVILDPSRTIHFANHIIWRDSDASNVLEGYSNSIHQSVVQSNKPYLFVNFDRLSIQAYYPITDTNRFSYAQSVELIYVEYNISDLISHSSDALLSRTIHVWSLGTLLLLAFCLLLYWIWIYPLSRLSLAAKNIELADFQEGISCYASEVVTLRDYLVQVSGKIRRNQKRLNDAEQRWLFSVEASRNGIWDWNLTTGDVYVSDRWKEMIGYQAYELDNDYSVWESRLHREEKTDVLNTLQKYIDGHSNEYESVHRLRHKDGKYIWVLDRGKIVEWSPQGKPIRIIGTITDVSGDIKNQRIEIDNPPASQTALTDFINRETLADTLYDLQVYSRKVGQFSAILLINLDNFKVLNEALGQELGDRLLIKIAARLSGTFSSAGFVARLGSDEFILLAKSFGNDIDHANKRALALASEVRQLIGRTFSIADQNLSISARVGVVVCDGSESLEPQTLLARADNALEHAKEPKSNGCFIYHPQLDDNQIQPFKLSHELHVALAQNQLNLVYQPVVDGGGHILSLEVLPRWYHPQHGFIAPRKFIEAAELSDFIFEMELWILEQVCRLLKQLQVQGIVAPIMSLNISSRHFHQEHFTSVVLNRIHSSKVNPAKIQFELNEDVFSVNTEMVKSKIKELQTKNINVALDNFGSGLCALHQLQGIQLSQVKLAACYAEENASNSAAQIMLCALVELASRLDFDVIAKQVETKKQLNNLIHAKCDGYQGYIFSRPLSEADLIQLLKSELSLSVI</sequence>
<dbReference type="CDD" id="cd01949">
    <property type="entry name" value="GGDEF"/>
    <property type="match status" value="1"/>
</dbReference>
<keyword evidence="1" id="KW-1133">Transmembrane helix</keyword>
<organism evidence="4 5">
    <name type="scientific">Shewanella holmiensis</name>
    <dbReference type="NCBI Taxonomy" id="2952222"/>
    <lineage>
        <taxon>Bacteria</taxon>
        <taxon>Pseudomonadati</taxon>
        <taxon>Pseudomonadota</taxon>
        <taxon>Gammaproteobacteria</taxon>
        <taxon>Alteromonadales</taxon>
        <taxon>Shewanellaceae</taxon>
        <taxon>Shewanella</taxon>
    </lineage>
</organism>
<evidence type="ECO:0000313" key="5">
    <source>
        <dbReference type="Proteomes" id="UP001155546"/>
    </source>
</evidence>
<evidence type="ECO:0000313" key="4">
    <source>
        <dbReference type="EMBL" id="MCT7943497.1"/>
    </source>
</evidence>
<dbReference type="CDD" id="cd00130">
    <property type="entry name" value="PAS"/>
    <property type="match status" value="1"/>
</dbReference>
<name>A0A9X2WR16_9GAMM</name>
<dbReference type="PROSITE" id="PS50887">
    <property type="entry name" value="GGDEF"/>
    <property type="match status" value="1"/>
</dbReference>
<dbReference type="SMART" id="SM00052">
    <property type="entry name" value="EAL"/>
    <property type="match status" value="1"/>
</dbReference>
<evidence type="ECO:0000259" key="3">
    <source>
        <dbReference type="PROSITE" id="PS50887"/>
    </source>
</evidence>
<dbReference type="InterPro" id="IPR052155">
    <property type="entry name" value="Biofilm_reg_signaling"/>
</dbReference>
<dbReference type="SUPFAM" id="SSF55073">
    <property type="entry name" value="Nucleotide cyclase"/>
    <property type="match status" value="1"/>
</dbReference>
<feature type="domain" description="GGDEF" evidence="3">
    <location>
        <begin position="422"/>
        <end position="561"/>
    </location>
</feature>
<dbReference type="AlphaFoldDB" id="A0A9X2WR16"/>
<keyword evidence="1" id="KW-0812">Transmembrane</keyword>
<dbReference type="InterPro" id="IPR035919">
    <property type="entry name" value="EAL_sf"/>
</dbReference>
<reference evidence="4" key="1">
    <citation type="journal article" date="2023" name="Int. J. Syst. Evol. Microbiol.">
        <title>&lt;i&gt;Shewanella septentrionalis&lt;/i&gt; sp. nov. and &lt;i&gt;Shewanella holmiensis&lt;/i&gt; sp. nov., isolated from Baltic Sea water and sediments.</title>
        <authorList>
            <person name="Martin-Rodriguez A.J."/>
            <person name="Thorell K."/>
            <person name="Joffre E."/>
            <person name="Jensie-Markopoulos S."/>
            <person name="Moore E.R.B."/>
            <person name="Sjoling A."/>
        </authorList>
    </citation>
    <scope>NUCLEOTIDE SEQUENCE</scope>
    <source>
        <strain evidence="4">SP1S2-7</strain>
    </source>
</reference>
<dbReference type="InterPro" id="IPR001633">
    <property type="entry name" value="EAL_dom"/>
</dbReference>
<dbReference type="InterPro" id="IPR029787">
    <property type="entry name" value="Nucleotide_cyclase"/>
</dbReference>
<dbReference type="SUPFAM" id="SSF141868">
    <property type="entry name" value="EAL domain-like"/>
    <property type="match status" value="1"/>
</dbReference>